<protein>
    <submittedName>
        <fullName evidence="12">ABC transporter permease</fullName>
    </submittedName>
</protein>
<dbReference type="CDD" id="cd06261">
    <property type="entry name" value="TM_PBP2"/>
    <property type="match status" value="1"/>
</dbReference>
<gene>
    <name evidence="12" type="ORF">IAD04_03110</name>
</gene>
<reference evidence="12" key="2">
    <citation type="journal article" date="2021" name="PeerJ">
        <title>Extensive microbial diversity within the chicken gut microbiome revealed by metagenomics and culture.</title>
        <authorList>
            <person name="Gilroy R."/>
            <person name="Ravi A."/>
            <person name="Getino M."/>
            <person name="Pursley I."/>
            <person name="Horton D.L."/>
            <person name="Alikhan N.F."/>
            <person name="Baker D."/>
            <person name="Gharbi K."/>
            <person name="Hall N."/>
            <person name="Watson M."/>
            <person name="Adriaenssens E.M."/>
            <person name="Foster-Nyarko E."/>
            <person name="Jarju S."/>
            <person name="Secka A."/>
            <person name="Antonio M."/>
            <person name="Oren A."/>
            <person name="Chaudhuri R.R."/>
            <person name="La Ragione R."/>
            <person name="Hildebrand F."/>
            <person name="Pallen M.J."/>
        </authorList>
    </citation>
    <scope>NUCLEOTIDE SEQUENCE</scope>
    <source>
        <strain evidence="12">14508</strain>
    </source>
</reference>
<keyword evidence="2 10" id="KW-0813">Transport</keyword>
<evidence type="ECO:0000256" key="2">
    <source>
        <dbReference type="ARBA" id="ARBA00022448"/>
    </source>
</evidence>
<reference evidence="12" key="1">
    <citation type="submission" date="2020-10" db="EMBL/GenBank/DDBJ databases">
        <authorList>
            <person name="Gilroy R."/>
        </authorList>
    </citation>
    <scope>NUCLEOTIDE SEQUENCE</scope>
    <source>
        <strain evidence="12">14508</strain>
    </source>
</reference>
<dbReference type="GO" id="GO:0015833">
    <property type="term" value="P:peptide transport"/>
    <property type="evidence" value="ECO:0007669"/>
    <property type="project" value="UniProtKB-KW"/>
</dbReference>
<dbReference type="EMBL" id="DVKI01000099">
    <property type="protein sequence ID" value="HIT17356.1"/>
    <property type="molecule type" value="Genomic_DNA"/>
</dbReference>
<feature type="transmembrane region" description="Helical" evidence="10">
    <location>
        <begin position="129"/>
        <end position="151"/>
    </location>
</feature>
<feature type="domain" description="ABC transmembrane type-1" evidence="11">
    <location>
        <begin position="125"/>
        <end position="312"/>
    </location>
</feature>
<evidence type="ECO:0000313" key="13">
    <source>
        <dbReference type="Proteomes" id="UP000886893"/>
    </source>
</evidence>
<keyword evidence="7 10" id="KW-1133">Transmembrane helix</keyword>
<keyword evidence="4 10" id="KW-0812">Transmembrane</keyword>
<feature type="transmembrane region" description="Helical" evidence="10">
    <location>
        <begin position="187"/>
        <end position="206"/>
    </location>
</feature>
<evidence type="ECO:0000256" key="7">
    <source>
        <dbReference type="ARBA" id="ARBA00022989"/>
    </source>
</evidence>
<dbReference type="InterPro" id="IPR000515">
    <property type="entry name" value="MetI-like"/>
</dbReference>
<dbReference type="GO" id="GO:0015031">
    <property type="term" value="P:protein transport"/>
    <property type="evidence" value="ECO:0007669"/>
    <property type="project" value="UniProtKB-KW"/>
</dbReference>
<evidence type="ECO:0000256" key="10">
    <source>
        <dbReference type="RuleBase" id="RU363032"/>
    </source>
</evidence>
<evidence type="ECO:0000256" key="1">
    <source>
        <dbReference type="ARBA" id="ARBA00004651"/>
    </source>
</evidence>
<dbReference type="InterPro" id="IPR025966">
    <property type="entry name" value="OppC_N"/>
</dbReference>
<evidence type="ECO:0000259" key="11">
    <source>
        <dbReference type="PROSITE" id="PS50928"/>
    </source>
</evidence>
<dbReference type="Pfam" id="PF00528">
    <property type="entry name" value="BPD_transp_1"/>
    <property type="match status" value="1"/>
</dbReference>
<evidence type="ECO:0000256" key="6">
    <source>
        <dbReference type="ARBA" id="ARBA00022927"/>
    </source>
</evidence>
<dbReference type="SUPFAM" id="SSF161098">
    <property type="entry name" value="MetI-like"/>
    <property type="match status" value="1"/>
</dbReference>
<evidence type="ECO:0000256" key="9">
    <source>
        <dbReference type="ARBA" id="ARBA00024202"/>
    </source>
</evidence>
<dbReference type="AlphaFoldDB" id="A0A9D1G7Z6"/>
<evidence type="ECO:0000313" key="12">
    <source>
        <dbReference type="EMBL" id="HIT17356.1"/>
    </source>
</evidence>
<dbReference type="InterPro" id="IPR035906">
    <property type="entry name" value="MetI-like_sf"/>
</dbReference>
<name>A0A9D1G7Z6_9FIRM</name>
<dbReference type="GO" id="GO:0055085">
    <property type="term" value="P:transmembrane transport"/>
    <property type="evidence" value="ECO:0007669"/>
    <property type="project" value="InterPro"/>
</dbReference>
<comment type="similarity">
    <text evidence="9">Belongs to the binding-protein-dependent transport system permease family. OppBC subfamily.</text>
</comment>
<dbReference type="Proteomes" id="UP000886893">
    <property type="component" value="Unassembled WGS sequence"/>
</dbReference>
<dbReference type="PANTHER" id="PTHR43386">
    <property type="entry name" value="OLIGOPEPTIDE TRANSPORT SYSTEM PERMEASE PROTEIN APPC"/>
    <property type="match status" value="1"/>
</dbReference>
<keyword evidence="3" id="KW-1003">Cell membrane</keyword>
<dbReference type="GO" id="GO:0005886">
    <property type="term" value="C:plasma membrane"/>
    <property type="evidence" value="ECO:0007669"/>
    <property type="project" value="UniProtKB-SubCell"/>
</dbReference>
<dbReference type="Pfam" id="PF12911">
    <property type="entry name" value="OppC_N"/>
    <property type="match status" value="1"/>
</dbReference>
<evidence type="ECO:0000256" key="3">
    <source>
        <dbReference type="ARBA" id="ARBA00022475"/>
    </source>
</evidence>
<keyword evidence="8 10" id="KW-0472">Membrane</keyword>
<proteinExistence type="inferred from homology"/>
<keyword evidence="6" id="KW-0653">Protein transport</keyword>
<feature type="transmembrane region" description="Helical" evidence="10">
    <location>
        <begin position="237"/>
        <end position="257"/>
    </location>
</feature>
<feature type="transmembrane region" description="Helical" evidence="10">
    <location>
        <begin position="49"/>
        <end position="68"/>
    </location>
</feature>
<dbReference type="PROSITE" id="PS50928">
    <property type="entry name" value="ABC_TM1"/>
    <property type="match status" value="1"/>
</dbReference>
<dbReference type="InterPro" id="IPR050366">
    <property type="entry name" value="BP-dependent_transpt_permease"/>
</dbReference>
<comment type="subcellular location">
    <subcellularLocation>
        <location evidence="1 10">Cell membrane</location>
        <topology evidence="1 10">Multi-pass membrane protein</topology>
    </subcellularLocation>
</comment>
<organism evidence="12 13">
    <name type="scientific">Candidatus Caccosoma faecigallinarum</name>
    <dbReference type="NCBI Taxonomy" id="2840720"/>
    <lineage>
        <taxon>Bacteria</taxon>
        <taxon>Bacillati</taxon>
        <taxon>Bacillota</taxon>
        <taxon>Bacillota incertae sedis</taxon>
        <taxon>Candidatus Caccosoma</taxon>
    </lineage>
</organism>
<dbReference type="PANTHER" id="PTHR43386:SF24">
    <property type="entry name" value="OLIGOPEPTIDE TRANSPORT SYSTEM PERMEASE PROTEIN AMID"/>
    <property type="match status" value="1"/>
</dbReference>
<evidence type="ECO:0000256" key="4">
    <source>
        <dbReference type="ARBA" id="ARBA00022692"/>
    </source>
</evidence>
<accession>A0A9D1G7Z6</accession>
<sequence>MEQNQVQNIPQELFVRVDNNTINSEKITAPRYSYWKSVGRSFFRNPVNYIVLGLVIFILIMSFIYPLFSPYSQAFWINENYGLPTEDISYLTPGEAIDYRGFNLRWVFGTGQFGEPLFDALWAGAQSSLALAFVCAAINITVGIIVGALWGYSKIVDKIMQEVYNIVSNIPYLMFITVFVAVVGTGFWSFVAAMTITGWLGVAYFIRTQVIIIRDREYNLASRCLGTPILRMVTKNILPFLTSVIVTITASEIPSYISTEVFLSYLQIGLGSENSLGKLINDNQQYMDSHPHLFWIPVIVSSVITVSLYIIGQNLADASDPKTHM</sequence>
<feature type="transmembrane region" description="Helical" evidence="10">
    <location>
        <begin position="163"/>
        <end position="181"/>
    </location>
</feature>
<feature type="transmembrane region" description="Helical" evidence="10">
    <location>
        <begin position="293"/>
        <end position="312"/>
    </location>
</feature>
<keyword evidence="5" id="KW-0571">Peptide transport</keyword>
<evidence type="ECO:0000256" key="5">
    <source>
        <dbReference type="ARBA" id="ARBA00022856"/>
    </source>
</evidence>
<dbReference type="Gene3D" id="1.10.3720.10">
    <property type="entry name" value="MetI-like"/>
    <property type="match status" value="1"/>
</dbReference>
<evidence type="ECO:0000256" key="8">
    <source>
        <dbReference type="ARBA" id="ARBA00023136"/>
    </source>
</evidence>
<comment type="caution">
    <text evidence="12">The sequence shown here is derived from an EMBL/GenBank/DDBJ whole genome shotgun (WGS) entry which is preliminary data.</text>
</comment>